<evidence type="ECO:0000313" key="2">
    <source>
        <dbReference type="Proteomes" id="UP000008549"/>
    </source>
</evidence>
<gene>
    <name evidence="1" type="ORF">CBG25634</name>
    <name evidence="1" type="ORF">CBG_25634</name>
</gene>
<dbReference type="KEGG" id="cbr:CBG_25634"/>
<dbReference type="CTD" id="68917117"/>
<keyword evidence="2" id="KW-1185">Reference proteome</keyword>
<organism evidence="1 2">
    <name type="scientific">Caenorhabditis briggsae</name>
    <dbReference type="NCBI Taxonomy" id="6238"/>
    <lineage>
        <taxon>Eukaryota</taxon>
        <taxon>Metazoa</taxon>
        <taxon>Ecdysozoa</taxon>
        <taxon>Nematoda</taxon>
        <taxon>Chromadorea</taxon>
        <taxon>Rhabditida</taxon>
        <taxon>Rhabditina</taxon>
        <taxon>Rhabditomorpha</taxon>
        <taxon>Rhabditoidea</taxon>
        <taxon>Rhabditidae</taxon>
        <taxon>Peloderinae</taxon>
        <taxon>Caenorhabditis</taxon>
    </lineage>
</organism>
<accession>B6IFB8</accession>
<reference evidence="1 2" key="1">
    <citation type="journal article" date="2003" name="PLoS Biol.">
        <title>The genome sequence of Caenorhabditis briggsae: a platform for comparative genomics.</title>
        <authorList>
            <person name="Stein L.D."/>
            <person name="Bao Z."/>
            <person name="Blasiar D."/>
            <person name="Blumenthal T."/>
            <person name="Brent M.R."/>
            <person name="Chen N."/>
            <person name="Chinwalla A."/>
            <person name="Clarke L."/>
            <person name="Clee C."/>
            <person name="Coghlan A."/>
            <person name="Coulson A."/>
            <person name="D'Eustachio P."/>
            <person name="Fitch D.H."/>
            <person name="Fulton L.A."/>
            <person name="Fulton R.E."/>
            <person name="Griffiths-Jones S."/>
            <person name="Harris T.W."/>
            <person name="Hillier L.W."/>
            <person name="Kamath R."/>
            <person name="Kuwabara P.E."/>
            <person name="Mardis E.R."/>
            <person name="Marra M.A."/>
            <person name="Miner T.L."/>
            <person name="Minx P."/>
            <person name="Mullikin J.C."/>
            <person name="Plumb R.W."/>
            <person name="Rogers J."/>
            <person name="Schein J.E."/>
            <person name="Sohrmann M."/>
            <person name="Spieth J."/>
            <person name="Stajich J.E."/>
            <person name="Wei C."/>
            <person name="Willey D."/>
            <person name="Wilson R.K."/>
            <person name="Durbin R."/>
            <person name="Waterston R.H."/>
        </authorList>
    </citation>
    <scope>NUCLEOTIDE SEQUENCE [LARGE SCALE GENOMIC DNA]</scope>
    <source>
        <strain evidence="1 2">AF16</strain>
    </source>
</reference>
<dbReference type="AlphaFoldDB" id="B6IFB8"/>
<proteinExistence type="predicted"/>
<dbReference type="EMBL" id="HE601438">
    <property type="protein sequence ID" value="CAR98598.1"/>
    <property type="molecule type" value="Genomic_DNA"/>
</dbReference>
<dbReference type="GeneID" id="68917117"/>
<dbReference type="RefSeq" id="XP_045098169.1">
    <property type="nucleotide sequence ID" value="XM_045242548.1"/>
</dbReference>
<reference evidence="1 2" key="2">
    <citation type="journal article" date="2011" name="PLoS Genet.">
        <title>Caenorhabditis briggsae recombinant inbred line genotypes reveal inter-strain incompatibility and the evolution of recombination.</title>
        <authorList>
            <person name="Ross J.A."/>
            <person name="Koboldt D.C."/>
            <person name="Staisch J.E."/>
            <person name="Chamberlin H.M."/>
            <person name="Gupta B.P."/>
            <person name="Miller R.D."/>
            <person name="Baird S.E."/>
            <person name="Haag E.S."/>
        </authorList>
    </citation>
    <scope>NUCLEOTIDE SEQUENCE [LARGE SCALE GENOMIC DNA]</scope>
    <source>
        <strain evidence="1 2">AF16</strain>
    </source>
</reference>
<evidence type="ECO:0000313" key="1">
    <source>
        <dbReference type="EMBL" id="CAR98598.1"/>
    </source>
</evidence>
<protein>
    <submittedName>
        <fullName evidence="1">Protein CBG25634</fullName>
    </submittedName>
</protein>
<sequence>MALPGRHESGGACFCRSVSMRRSRKREKGIENKMGNKMRRMKHLIPRREEEGERWLR</sequence>
<dbReference type="Proteomes" id="UP000008549">
    <property type="component" value="Unassembled WGS sequence"/>
</dbReference>
<name>B6IFB8_CAEBR</name>
<dbReference type="InParanoid" id="B6IFB8"/>
<dbReference type="HOGENOM" id="CLU_2998409_0_0_1"/>